<dbReference type="PROSITE" id="PS51257">
    <property type="entry name" value="PROKAR_LIPOPROTEIN"/>
    <property type="match status" value="1"/>
</dbReference>
<protein>
    <recommendedName>
        <fullName evidence="3">Thioredoxin family protein</fullName>
    </recommendedName>
</protein>
<dbReference type="Pfam" id="PF20207">
    <property type="entry name" value="DUF6568"/>
    <property type="match status" value="1"/>
</dbReference>
<dbReference type="EMBL" id="JANGCH010000015">
    <property type="protein sequence ID" value="MCQ5122439.1"/>
    <property type="molecule type" value="Genomic_DNA"/>
</dbReference>
<dbReference type="Proteomes" id="UP001524435">
    <property type="component" value="Unassembled WGS sequence"/>
</dbReference>
<dbReference type="InterPro" id="IPR036249">
    <property type="entry name" value="Thioredoxin-like_sf"/>
</dbReference>
<comment type="caution">
    <text evidence="1">The sequence shown here is derived from an EMBL/GenBank/DDBJ whole genome shotgun (WGS) entry which is preliminary data.</text>
</comment>
<dbReference type="SUPFAM" id="SSF52833">
    <property type="entry name" value="Thioredoxin-like"/>
    <property type="match status" value="1"/>
</dbReference>
<reference evidence="1 2" key="1">
    <citation type="submission" date="2022-06" db="EMBL/GenBank/DDBJ databases">
        <title>Isolation of gut microbiota from human fecal samples.</title>
        <authorList>
            <person name="Pamer E.G."/>
            <person name="Barat B."/>
            <person name="Waligurski E."/>
            <person name="Medina S."/>
            <person name="Paddock L."/>
            <person name="Mostad J."/>
        </authorList>
    </citation>
    <scope>NUCLEOTIDE SEQUENCE [LARGE SCALE GENOMIC DNA]</scope>
    <source>
        <strain evidence="1 2">DFI.6.1</strain>
    </source>
</reference>
<gene>
    <name evidence="1" type="ORF">NE663_09245</name>
</gene>
<evidence type="ECO:0000313" key="2">
    <source>
        <dbReference type="Proteomes" id="UP001524435"/>
    </source>
</evidence>
<evidence type="ECO:0008006" key="3">
    <source>
        <dbReference type="Google" id="ProtNLM"/>
    </source>
</evidence>
<evidence type="ECO:0000313" key="1">
    <source>
        <dbReference type="EMBL" id="MCQ5122439.1"/>
    </source>
</evidence>
<accession>A0ABT1SMK0</accession>
<proteinExistence type="predicted"/>
<dbReference type="RefSeq" id="WP_102265981.1">
    <property type="nucleotide sequence ID" value="NZ_CALVCM010000012.1"/>
</dbReference>
<dbReference type="InterPro" id="IPR046698">
    <property type="entry name" value="PedC-like"/>
</dbReference>
<keyword evidence="2" id="KW-1185">Reference proteome</keyword>
<dbReference type="Gene3D" id="3.40.30.10">
    <property type="entry name" value="Glutaredoxin"/>
    <property type="match status" value="1"/>
</dbReference>
<name>A0ABT1SMK0_9FIRM</name>
<organism evidence="1 2">
    <name type="scientific">Massilicoli timonensis</name>
    <dbReference type="NCBI Taxonomy" id="2015901"/>
    <lineage>
        <taxon>Bacteria</taxon>
        <taxon>Bacillati</taxon>
        <taxon>Bacillota</taxon>
        <taxon>Erysipelotrichia</taxon>
        <taxon>Erysipelotrichales</taxon>
        <taxon>Erysipelotrichaceae</taxon>
        <taxon>Massilicoli</taxon>
    </lineage>
</organism>
<sequence>MKKILWISAFLLVLCGCNDKVAFSELKRLHFDELDQKLEQREDMVVYFGWTQNCEDSIHFQENYLADHLSEDSAFLELYVVDLDEELPDALTDKEKREPMFERYGVKYSPTLVQYEKGEIVKLLEWTPETTDKETGILASRLDRFFTEVGYLKK</sequence>